<protein>
    <submittedName>
        <fullName evidence="1">Uncharacterized protein</fullName>
    </submittedName>
</protein>
<dbReference type="EMBL" id="JAMPKX010000004">
    <property type="protein sequence ID" value="MEP0947435.1"/>
    <property type="molecule type" value="Genomic_DNA"/>
</dbReference>
<keyword evidence="2" id="KW-1185">Reference proteome</keyword>
<dbReference type="Proteomes" id="UP001482513">
    <property type="component" value="Unassembled WGS sequence"/>
</dbReference>
<accession>A0ABV0K4N2</accession>
<evidence type="ECO:0000313" key="2">
    <source>
        <dbReference type="Proteomes" id="UP001482513"/>
    </source>
</evidence>
<organism evidence="1 2">
    <name type="scientific">Leptolyngbya subtilissima DQ-A4</name>
    <dbReference type="NCBI Taxonomy" id="2933933"/>
    <lineage>
        <taxon>Bacteria</taxon>
        <taxon>Bacillati</taxon>
        <taxon>Cyanobacteriota</taxon>
        <taxon>Cyanophyceae</taxon>
        <taxon>Leptolyngbyales</taxon>
        <taxon>Leptolyngbyaceae</taxon>
        <taxon>Leptolyngbya group</taxon>
        <taxon>Leptolyngbya</taxon>
    </lineage>
</organism>
<name>A0ABV0K4N2_9CYAN</name>
<comment type="caution">
    <text evidence="1">The sequence shown here is derived from an EMBL/GenBank/DDBJ whole genome shotgun (WGS) entry which is preliminary data.</text>
</comment>
<reference evidence="1 2" key="1">
    <citation type="submission" date="2022-04" db="EMBL/GenBank/DDBJ databases">
        <title>Positive selection, recombination, and allopatry shape intraspecific diversity of widespread and dominant cyanobacteria.</title>
        <authorList>
            <person name="Wei J."/>
            <person name="Shu W."/>
            <person name="Hu C."/>
        </authorList>
    </citation>
    <scope>NUCLEOTIDE SEQUENCE [LARGE SCALE GENOMIC DNA]</scope>
    <source>
        <strain evidence="1 2">DQ-A4</strain>
    </source>
</reference>
<dbReference type="RefSeq" id="WP_190702369.1">
    <property type="nucleotide sequence ID" value="NZ_JAMPKX010000004.1"/>
</dbReference>
<evidence type="ECO:0000313" key="1">
    <source>
        <dbReference type="EMBL" id="MEP0947435.1"/>
    </source>
</evidence>
<gene>
    <name evidence="1" type="ORF">NC992_11175</name>
</gene>
<proteinExistence type="predicted"/>
<sequence>MEITTFELLVKRIAPPPADPAVARRVVQGYFLTIANLEDRDFTYQLEFHVSRPTPVDPDRTLAGNAVVAFDIAGANTPLALTAVNPSPVTPVFTTRFRLPAKQTASVQLLPDLTRPGLLDEANPDVEIRGFVRLRLPALRQGVFLRPQSNTPVKVLLNPEVRGTFLPNDLAARSGDFDQINYPLELASGKGLNEVEPDRGFFPIDPVIVAEVAGDRPVLPEVVNPPMIDLSLLSPTARAEVLAETLAQVDPSAENLSTVSDLLSKLEIPIRMEPTNR</sequence>